<evidence type="ECO:0000256" key="1">
    <source>
        <dbReference type="SAM" id="Phobius"/>
    </source>
</evidence>
<dbReference type="Gene3D" id="3.50.4.10">
    <property type="entry name" value="Hepatocyte Growth Factor"/>
    <property type="match status" value="1"/>
</dbReference>
<dbReference type="SMART" id="SM00473">
    <property type="entry name" value="PAN_AP"/>
    <property type="match status" value="1"/>
</dbReference>
<dbReference type="STRING" id="451379.A0A0N5AT40"/>
<dbReference type="InterPro" id="IPR003609">
    <property type="entry name" value="Pan_app"/>
</dbReference>
<proteinExistence type="predicted"/>
<keyword evidence="3" id="KW-1185">Reference proteome</keyword>
<protein>
    <submittedName>
        <fullName evidence="4">Apple domain-containing protein</fullName>
    </submittedName>
</protein>
<keyword evidence="1" id="KW-0472">Membrane</keyword>
<evidence type="ECO:0000313" key="4">
    <source>
        <dbReference type="WBParaSite" id="SMUV_0000798301-mRNA-1"/>
    </source>
</evidence>
<dbReference type="WBParaSite" id="SMUV_0000798301-mRNA-1">
    <property type="protein sequence ID" value="SMUV_0000798301-mRNA-1"/>
    <property type="gene ID" value="SMUV_0000798301"/>
</dbReference>
<keyword evidence="1" id="KW-0812">Transmembrane</keyword>
<feature type="transmembrane region" description="Helical" evidence="1">
    <location>
        <begin position="251"/>
        <end position="268"/>
    </location>
</feature>
<reference evidence="4" key="1">
    <citation type="submission" date="2017-02" db="UniProtKB">
        <authorList>
            <consortium name="WormBaseParasite"/>
        </authorList>
    </citation>
    <scope>IDENTIFICATION</scope>
</reference>
<keyword evidence="1" id="KW-1133">Transmembrane helix</keyword>
<name>A0A0N5AT40_9BILA</name>
<evidence type="ECO:0000313" key="3">
    <source>
        <dbReference type="Proteomes" id="UP000046393"/>
    </source>
</evidence>
<sequence length="274" mass="31011">MHVKSQGQRTKRDHIDLNSCFKLRKGYKLDLKPNEYEDAERTVEFKDDCLRACLRASLSERSERGFVCRSLIFAPKQSDCLLTAVSADERAVRSDEKNSPVRLYENVCVKPPFEGGTVEARLRGYRGGEGLIQIVQKKGQKALAYIVVDGMKQNADYDILFSDDNSRNCIRISSVEKKKARKLVTVDTDTTGMGVQPWSEINLDVLNNDILNKTIIAMERKSGDVIICGSIGIKGNRTEWENAKNVSTTSISFWLPLLLMCSFLHLFLQHKFPL</sequence>
<feature type="domain" description="Apple" evidence="2">
    <location>
        <begin position="20"/>
        <end position="108"/>
    </location>
</feature>
<evidence type="ECO:0000259" key="2">
    <source>
        <dbReference type="PROSITE" id="PS50948"/>
    </source>
</evidence>
<dbReference type="PROSITE" id="PS50948">
    <property type="entry name" value="PAN"/>
    <property type="match status" value="1"/>
</dbReference>
<dbReference type="Proteomes" id="UP000046393">
    <property type="component" value="Unplaced"/>
</dbReference>
<dbReference type="AlphaFoldDB" id="A0A0N5AT40"/>
<organism evidence="3 4">
    <name type="scientific">Syphacia muris</name>
    <dbReference type="NCBI Taxonomy" id="451379"/>
    <lineage>
        <taxon>Eukaryota</taxon>
        <taxon>Metazoa</taxon>
        <taxon>Ecdysozoa</taxon>
        <taxon>Nematoda</taxon>
        <taxon>Chromadorea</taxon>
        <taxon>Rhabditida</taxon>
        <taxon>Spirurina</taxon>
        <taxon>Oxyuridomorpha</taxon>
        <taxon>Oxyuroidea</taxon>
        <taxon>Oxyuridae</taxon>
        <taxon>Syphacia</taxon>
    </lineage>
</organism>
<dbReference type="SUPFAM" id="SSF57414">
    <property type="entry name" value="Hairpin loop containing domain-like"/>
    <property type="match status" value="1"/>
</dbReference>
<accession>A0A0N5AT40</accession>